<evidence type="ECO:0000256" key="2">
    <source>
        <dbReference type="ARBA" id="ARBA00022448"/>
    </source>
</evidence>
<evidence type="ECO:0000256" key="4">
    <source>
        <dbReference type="ARBA" id="ARBA00022692"/>
    </source>
</evidence>
<dbReference type="Gene3D" id="1.10.3720.10">
    <property type="entry name" value="MetI-like"/>
    <property type="match status" value="2"/>
</dbReference>
<dbReference type="PANTHER" id="PTHR30183:SF2">
    <property type="entry name" value="IRON UTILIZATION PROTEIN"/>
    <property type="match status" value="1"/>
</dbReference>
<feature type="transmembrane region" description="Helical" evidence="7">
    <location>
        <begin position="363"/>
        <end position="388"/>
    </location>
</feature>
<keyword evidence="5 7" id="KW-1133">Transmembrane helix</keyword>
<evidence type="ECO:0000256" key="6">
    <source>
        <dbReference type="ARBA" id="ARBA00023136"/>
    </source>
</evidence>
<feature type="transmembrane region" description="Helical" evidence="7">
    <location>
        <begin position="50"/>
        <end position="73"/>
    </location>
</feature>
<keyword evidence="10" id="KW-1185">Reference proteome</keyword>
<dbReference type="Proteomes" id="UP000838160">
    <property type="component" value="Unassembled WGS sequence"/>
</dbReference>
<feature type="transmembrane region" description="Helical" evidence="7">
    <location>
        <begin position="194"/>
        <end position="217"/>
    </location>
</feature>
<comment type="similarity">
    <text evidence="7">Belongs to the binding-protein-dependent transport system permease family.</text>
</comment>
<dbReference type="RefSeq" id="WP_237485130.1">
    <property type="nucleotide sequence ID" value="NZ_CAKLCM010000002.1"/>
</dbReference>
<protein>
    <recommendedName>
        <fullName evidence="8">ABC transmembrane type-1 domain-containing protein</fullName>
    </recommendedName>
</protein>
<comment type="subcellular location">
    <subcellularLocation>
        <location evidence="1 7">Cell membrane</location>
        <topology evidence="1 7">Multi-pass membrane protein</topology>
    </subcellularLocation>
</comment>
<evidence type="ECO:0000313" key="9">
    <source>
        <dbReference type="EMBL" id="CAH0526903.1"/>
    </source>
</evidence>
<accession>A0ABN8DKZ4</accession>
<name>A0ABN8DKZ4_9VIBR</name>
<feature type="transmembrane region" description="Helical" evidence="7">
    <location>
        <begin position="286"/>
        <end position="311"/>
    </location>
</feature>
<dbReference type="CDD" id="cd06261">
    <property type="entry name" value="TM_PBP2"/>
    <property type="match status" value="2"/>
</dbReference>
<feature type="domain" description="ABC transmembrane type-1" evidence="8">
    <location>
        <begin position="50"/>
        <end position="253"/>
    </location>
</feature>
<dbReference type="InterPro" id="IPR035906">
    <property type="entry name" value="MetI-like_sf"/>
</dbReference>
<feature type="transmembrane region" description="Helical" evidence="7">
    <location>
        <begin position="331"/>
        <end position="351"/>
    </location>
</feature>
<proteinExistence type="inferred from homology"/>
<gene>
    <name evidence="9" type="ORF">VHP8226_02278</name>
</gene>
<keyword evidence="4 7" id="KW-0812">Transmembrane</keyword>
<organism evidence="9 10">
    <name type="scientific">Vibrio hippocampi</name>
    <dbReference type="NCBI Taxonomy" id="654686"/>
    <lineage>
        <taxon>Bacteria</taxon>
        <taxon>Pseudomonadati</taxon>
        <taxon>Pseudomonadota</taxon>
        <taxon>Gammaproteobacteria</taxon>
        <taxon>Vibrionales</taxon>
        <taxon>Vibrionaceae</taxon>
        <taxon>Vibrio</taxon>
    </lineage>
</organism>
<dbReference type="EMBL" id="CAKLCM010000002">
    <property type="protein sequence ID" value="CAH0526903.1"/>
    <property type="molecule type" value="Genomic_DNA"/>
</dbReference>
<keyword evidence="2 7" id="KW-0813">Transport</keyword>
<comment type="caution">
    <text evidence="9">The sequence shown here is derived from an EMBL/GenBank/DDBJ whole genome shotgun (WGS) entry which is preliminary data.</text>
</comment>
<keyword evidence="6 7" id="KW-0472">Membrane</keyword>
<dbReference type="PANTHER" id="PTHR30183">
    <property type="entry name" value="MOLYBDENUM TRANSPORT SYSTEM PERMEASE PROTEIN MODB"/>
    <property type="match status" value="1"/>
</dbReference>
<evidence type="ECO:0000256" key="3">
    <source>
        <dbReference type="ARBA" id="ARBA00022475"/>
    </source>
</evidence>
<feature type="transmembrane region" description="Helical" evidence="7">
    <location>
        <begin position="85"/>
        <end position="105"/>
    </location>
</feature>
<feature type="transmembrane region" description="Helical" evidence="7">
    <location>
        <begin position="237"/>
        <end position="255"/>
    </location>
</feature>
<feature type="transmembrane region" description="Helical" evidence="7">
    <location>
        <begin position="408"/>
        <end position="436"/>
    </location>
</feature>
<dbReference type="SUPFAM" id="SSF161098">
    <property type="entry name" value="MetI-like"/>
    <property type="match status" value="2"/>
</dbReference>
<dbReference type="Pfam" id="PF00528">
    <property type="entry name" value="BPD_transp_1"/>
    <property type="match status" value="2"/>
</dbReference>
<evidence type="ECO:0000256" key="5">
    <source>
        <dbReference type="ARBA" id="ARBA00022989"/>
    </source>
</evidence>
<evidence type="ECO:0000256" key="1">
    <source>
        <dbReference type="ARBA" id="ARBA00004651"/>
    </source>
</evidence>
<reference evidence="9" key="1">
    <citation type="submission" date="2021-12" db="EMBL/GenBank/DDBJ databases">
        <authorList>
            <person name="Rodrigo-Torres L."/>
            <person name="Arahal R. D."/>
            <person name="Lucena T."/>
        </authorList>
    </citation>
    <scope>NUCLEOTIDE SEQUENCE</scope>
    <source>
        <strain evidence="9">CECT 8226</strain>
    </source>
</reference>
<evidence type="ECO:0000313" key="10">
    <source>
        <dbReference type="Proteomes" id="UP000838160"/>
    </source>
</evidence>
<dbReference type="PROSITE" id="PS50928">
    <property type="entry name" value="ABC_TM1"/>
    <property type="match status" value="2"/>
</dbReference>
<feature type="transmembrane region" description="Helical" evidence="7">
    <location>
        <begin position="12"/>
        <end position="30"/>
    </location>
</feature>
<sequence length="541" mass="60015">MKESHVVWKTSSGALALLLVLPILAIFYTALGETSDIFSHLLATVMPTYILNTVLLVLGVLLLSIVLGVPAAWFMAMCRLPGEKVLQWALVLPLAMPGYIIGYIFTDWFDFAGPVQVWLRETFALQAGEYWFPDIRTVGGAIIVLSLVLYPYVYLLCRAAFMEQNVSLLQSARLLKCSPFESFIRISLPLARPAIAVGASLVAMETIGDFGTVSYFAVSTLTTAVYDTWLGYSSLSAAAKISAIMLVAIVLLLGAERYSRRKQKLFQSQFNSHEDFRYQLSGVKKWFALIWCWGLVLVAFILPLGQLLIYAYTYFAQSWTEAFKTYALNSLQVSITAALLGVLVALIVNFYRRLNHSVSSTLFMRVSSLGYAVPGTVLAIGIMVPVLFMDHAVNDFAKWMEWQRPGLIFSGSMFALIFAMVVRFSAVAIGSVETSLSKVSPSLDMASRTLGCKKNQMFIRVHLPLIKRGVLIAALLVFIESMKELNAALLLRPFNFETLATYVYNFASDEHLELAAMPAVLLVLVGLLPLIIINRSLEQVH</sequence>
<evidence type="ECO:0000259" key="8">
    <source>
        <dbReference type="PROSITE" id="PS50928"/>
    </source>
</evidence>
<feature type="transmembrane region" description="Helical" evidence="7">
    <location>
        <begin position="457"/>
        <end position="479"/>
    </location>
</feature>
<dbReference type="InterPro" id="IPR000515">
    <property type="entry name" value="MetI-like"/>
</dbReference>
<evidence type="ECO:0000256" key="7">
    <source>
        <dbReference type="RuleBase" id="RU363032"/>
    </source>
</evidence>
<feature type="transmembrane region" description="Helical" evidence="7">
    <location>
        <begin position="138"/>
        <end position="157"/>
    </location>
</feature>
<feature type="domain" description="ABC transmembrane type-1" evidence="8">
    <location>
        <begin position="327"/>
        <end position="533"/>
    </location>
</feature>
<feature type="transmembrane region" description="Helical" evidence="7">
    <location>
        <begin position="514"/>
        <end position="533"/>
    </location>
</feature>
<keyword evidence="3" id="KW-1003">Cell membrane</keyword>